<dbReference type="GO" id="GO:0005524">
    <property type="term" value="F:ATP binding"/>
    <property type="evidence" value="ECO:0007669"/>
    <property type="project" value="UniProtKB-KW"/>
</dbReference>
<dbReference type="SUPFAM" id="SSF141000">
    <property type="entry name" value="Glu-tRNAGln amidotransferase C subunit"/>
    <property type="match status" value="1"/>
</dbReference>
<dbReference type="GO" id="GO:0006412">
    <property type="term" value="P:translation"/>
    <property type="evidence" value="ECO:0007669"/>
    <property type="project" value="UniProtKB-UniRule"/>
</dbReference>
<comment type="subunit">
    <text evidence="1">Heterotrimer of A, B and C subunits.</text>
</comment>
<dbReference type="GO" id="GO:0050567">
    <property type="term" value="F:glutaminyl-tRNA synthase (glutamine-hydrolyzing) activity"/>
    <property type="evidence" value="ECO:0007669"/>
    <property type="project" value="UniProtKB-UniRule"/>
</dbReference>
<comment type="similarity">
    <text evidence="1">Belongs to the GatC family.</text>
</comment>
<dbReference type="HAMAP" id="MF_00122">
    <property type="entry name" value="GatC"/>
    <property type="match status" value="1"/>
</dbReference>
<dbReference type="Proteomes" id="UP000886812">
    <property type="component" value="Unassembled WGS sequence"/>
</dbReference>
<comment type="function">
    <text evidence="1">Allows the formation of correctly charged Asn-tRNA(Asn) or Gln-tRNA(Gln) through the transamidation of misacylated Asp-tRNA(Asn) or Glu-tRNA(Gln) in organisms which lack either or both of asparaginyl-tRNA or glutaminyl-tRNA synthetases. The reaction takes place in the presence of glutamine and ATP through an activated phospho-Asp-tRNA(Asn) or phospho-Glu-tRNA(Gln).</text>
</comment>
<name>A0A9D1NKV9_9BACT</name>
<dbReference type="InterPro" id="IPR036113">
    <property type="entry name" value="Asp/Glu-ADT_sf_sub_c"/>
</dbReference>
<gene>
    <name evidence="1 2" type="primary">gatC</name>
    <name evidence="2" type="ORF">IAC75_04920</name>
</gene>
<evidence type="ECO:0000313" key="3">
    <source>
        <dbReference type="Proteomes" id="UP000886812"/>
    </source>
</evidence>
<comment type="caution">
    <text evidence="2">The sequence shown here is derived from an EMBL/GenBank/DDBJ whole genome shotgun (WGS) entry which is preliminary data.</text>
</comment>
<comment type="catalytic activity">
    <reaction evidence="1">
        <text>L-glutamyl-tRNA(Gln) + L-glutamine + ATP + H2O = L-glutaminyl-tRNA(Gln) + L-glutamate + ADP + phosphate + H(+)</text>
        <dbReference type="Rhea" id="RHEA:17521"/>
        <dbReference type="Rhea" id="RHEA-COMP:9681"/>
        <dbReference type="Rhea" id="RHEA-COMP:9684"/>
        <dbReference type="ChEBI" id="CHEBI:15377"/>
        <dbReference type="ChEBI" id="CHEBI:15378"/>
        <dbReference type="ChEBI" id="CHEBI:29985"/>
        <dbReference type="ChEBI" id="CHEBI:30616"/>
        <dbReference type="ChEBI" id="CHEBI:43474"/>
        <dbReference type="ChEBI" id="CHEBI:58359"/>
        <dbReference type="ChEBI" id="CHEBI:78520"/>
        <dbReference type="ChEBI" id="CHEBI:78521"/>
        <dbReference type="ChEBI" id="CHEBI:456216"/>
    </reaction>
</comment>
<dbReference type="GO" id="GO:0006450">
    <property type="term" value="P:regulation of translational fidelity"/>
    <property type="evidence" value="ECO:0007669"/>
    <property type="project" value="InterPro"/>
</dbReference>
<keyword evidence="1" id="KW-0648">Protein biosynthesis</keyword>
<dbReference type="EC" id="6.3.5.-" evidence="1"/>
<dbReference type="NCBIfam" id="TIGR00135">
    <property type="entry name" value="gatC"/>
    <property type="match status" value="1"/>
</dbReference>
<evidence type="ECO:0000313" key="2">
    <source>
        <dbReference type="EMBL" id="HIV04474.1"/>
    </source>
</evidence>
<dbReference type="PANTHER" id="PTHR15004">
    <property type="entry name" value="GLUTAMYL-TRNA(GLN) AMIDOTRANSFERASE SUBUNIT C, MITOCHONDRIAL"/>
    <property type="match status" value="1"/>
</dbReference>
<dbReference type="Pfam" id="PF02686">
    <property type="entry name" value="GatC"/>
    <property type="match status" value="1"/>
</dbReference>
<reference evidence="2" key="1">
    <citation type="submission" date="2020-10" db="EMBL/GenBank/DDBJ databases">
        <authorList>
            <person name="Gilroy R."/>
        </authorList>
    </citation>
    <scope>NUCLEOTIDE SEQUENCE</scope>
    <source>
        <strain evidence="2">10669</strain>
    </source>
</reference>
<reference evidence="2" key="2">
    <citation type="journal article" date="2021" name="PeerJ">
        <title>Extensive microbial diversity within the chicken gut microbiome revealed by metagenomics and culture.</title>
        <authorList>
            <person name="Gilroy R."/>
            <person name="Ravi A."/>
            <person name="Getino M."/>
            <person name="Pursley I."/>
            <person name="Horton D.L."/>
            <person name="Alikhan N.F."/>
            <person name="Baker D."/>
            <person name="Gharbi K."/>
            <person name="Hall N."/>
            <person name="Watson M."/>
            <person name="Adriaenssens E.M."/>
            <person name="Foster-Nyarko E."/>
            <person name="Jarju S."/>
            <person name="Secka A."/>
            <person name="Antonio M."/>
            <person name="Oren A."/>
            <person name="Chaudhuri R.R."/>
            <person name="La Ragione R."/>
            <person name="Hildebrand F."/>
            <person name="Pallen M.J."/>
        </authorList>
    </citation>
    <scope>NUCLEOTIDE SEQUENCE</scope>
    <source>
        <strain evidence="2">10669</strain>
    </source>
</reference>
<dbReference type="EMBL" id="DVOG01000130">
    <property type="protein sequence ID" value="HIV04474.1"/>
    <property type="molecule type" value="Genomic_DNA"/>
</dbReference>
<dbReference type="PANTHER" id="PTHR15004:SF0">
    <property type="entry name" value="GLUTAMYL-TRNA(GLN) AMIDOTRANSFERASE SUBUNIT C, MITOCHONDRIAL"/>
    <property type="match status" value="1"/>
</dbReference>
<dbReference type="GO" id="GO:0070681">
    <property type="term" value="P:glutaminyl-tRNAGln biosynthesis via transamidation"/>
    <property type="evidence" value="ECO:0007669"/>
    <property type="project" value="TreeGrafter"/>
</dbReference>
<keyword evidence="1" id="KW-0067">ATP-binding</keyword>
<organism evidence="2 3">
    <name type="scientific">Candidatus Spyradosoma merdigallinarum</name>
    <dbReference type="NCBI Taxonomy" id="2840950"/>
    <lineage>
        <taxon>Bacteria</taxon>
        <taxon>Pseudomonadati</taxon>
        <taxon>Verrucomicrobiota</taxon>
        <taxon>Opitutia</taxon>
        <taxon>Opitutia incertae sedis</taxon>
        <taxon>Candidatus Spyradosoma</taxon>
    </lineage>
</organism>
<keyword evidence="1" id="KW-0547">Nucleotide-binding</keyword>
<comment type="catalytic activity">
    <reaction evidence="1">
        <text>L-aspartyl-tRNA(Asn) + L-glutamine + ATP + H2O = L-asparaginyl-tRNA(Asn) + L-glutamate + ADP + phosphate + 2 H(+)</text>
        <dbReference type="Rhea" id="RHEA:14513"/>
        <dbReference type="Rhea" id="RHEA-COMP:9674"/>
        <dbReference type="Rhea" id="RHEA-COMP:9677"/>
        <dbReference type="ChEBI" id="CHEBI:15377"/>
        <dbReference type="ChEBI" id="CHEBI:15378"/>
        <dbReference type="ChEBI" id="CHEBI:29985"/>
        <dbReference type="ChEBI" id="CHEBI:30616"/>
        <dbReference type="ChEBI" id="CHEBI:43474"/>
        <dbReference type="ChEBI" id="CHEBI:58359"/>
        <dbReference type="ChEBI" id="CHEBI:78515"/>
        <dbReference type="ChEBI" id="CHEBI:78516"/>
        <dbReference type="ChEBI" id="CHEBI:456216"/>
    </reaction>
</comment>
<sequence>MSASSAIDIDRIAALARIEISDAEKEKFAGDFRTILEFFDKIKSVDVSELEPCAHAFPVYNILREDVPAETLPVEALLRNAPAARDDQIVVPRVVDDEN</sequence>
<evidence type="ECO:0000256" key="1">
    <source>
        <dbReference type="HAMAP-Rule" id="MF_00122"/>
    </source>
</evidence>
<protein>
    <recommendedName>
        <fullName evidence="1">Aspartyl/glutamyl-tRNA(Asn/Gln) amidotransferase subunit C</fullName>
        <shortName evidence="1">Asp/Glu-ADT subunit C</shortName>
        <ecNumber evidence="1">6.3.5.-</ecNumber>
    </recommendedName>
</protein>
<accession>A0A9D1NKV9</accession>
<dbReference type="InterPro" id="IPR003837">
    <property type="entry name" value="GatC"/>
</dbReference>
<dbReference type="Gene3D" id="1.10.20.60">
    <property type="entry name" value="Glu-tRNAGln amidotransferase C subunit, N-terminal domain"/>
    <property type="match status" value="1"/>
</dbReference>
<proteinExistence type="inferred from homology"/>
<dbReference type="AlphaFoldDB" id="A0A9D1NKV9"/>
<keyword evidence="1" id="KW-0436">Ligase</keyword>